<dbReference type="Gene3D" id="3.40.50.620">
    <property type="entry name" value="HUPs"/>
    <property type="match status" value="1"/>
</dbReference>
<dbReference type="SUPFAM" id="SSF52402">
    <property type="entry name" value="Adenine nucleotide alpha hydrolases-like"/>
    <property type="match status" value="1"/>
</dbReference>
<dbReference type="RefSeq" id="WP_202957484.1">
    <property type="nucleotide sequence ID" value="NZ_JAPCID010000056.1"/>
</dbReference>
<dbReference type="EMBL" id="JAPCID010000056">
    <property type="protein sequence ID" value="MDA0141403.1"/>
    <property type="molecule type" value="Genomic_DNA"/>
</dbReference>
<sequence>MRRVLIVANRTAGTPDLLAAVERRAAAERTGFTLLIPEVKRSKNADWTLEQALTALRKAAAGETRSRATHVDGRVTGLDPLASIKAALAEERYDEVLISTLPARRSLWLRTDLPAEARKLGVPVTVVSAPEEARMGLKDLPVIGGPS</sequence>
<gene>
    <name evidence="1" type="ORF">OJ962_28160</name>
</gene>
<organism evidence="1 2">
    <name type="scientific">Solirubrobacter deserti</name>
    <dbReference type="NCBI Taxonomy" id="2282478"/>
    <lineage>
        <taxon>Bacteria</taxon>
        <taxon>Bacillati</taxon>
        <taxon>Actinomycetota</taxon>
        <taxon>Thermoleophilia</taxon>
        <taxon>Solirubrobacterales</taxon>
        <taxon>Solirubrobacteraceae</taxon>
        <taxon>Solirubrobacter</taxon>
    </lineage>
</organism>
<dbReference type="InterPro" id="IPR014729">
    <property type="entry name" value="Rossmann-like_a/b/a_fold"/>
</dbReference>
<comment type="caution">
    <text evidence="1">The sequence shown here is derived from an EMBL/GenBank/DDBJ whole genome shotgun (WGS) entry which is preliminary data.</text>
</comment>
<proteinExistence type="predicted"/>
<keyword evidence="2" id="KW-1185">Reference proteome</keyword>
<name>A0ABT4RSP0_9ACTN</name>
<evidence type="ECO:0008006" key="3">
    <source>
        <dbReference type="Google" id="ProtNLM"/>
    </source>
</evidence>
<dbReference type="Proteomes" id="UP001147700">
    <property type="component" value="Unassembled WGS sequence"/>
</dbReference>
<reference evidence="1" key="1">
    <citation type="submission" date="2022-10" db="EMBL/GenBank/DDBJ databases">
        <title>The WGS of Solirubrobacter sp. CPCC 204708.</title>
        <authorList>
            <person name="Jiang Z."/>
        </authorList>
    </citation>
    <scope>NUCLEOTIDE SEQUENCE</scope>
    <source>
        <strain evidence="1">CPCC 204708</strain>
    </source>
</reference>
<protein>
    <recommendedName>
        <fullName evidence="3">Universal stress protein</fullName>
    </recommendedName>
</protein>
<evidence type="ECO:0000313" key="2">
    <source>
        <dbReference type="Proteomes" id="UP001147700"/>
    </source>
</evidence>
<accession>A0ABT4RSP0</accession>
<evidence type="ECO:0000313" key="1">
    <source>
        <dbReference type="EMBL" id="MDA0141403.1"/>
    </source>
</evidence>